<sequence>MKKALERKKSQNLFYVKDGKKIDNNHSGLSGDCSGLSGDCTGLSGDCTGLRGDCTGLSGNCTGLSGNCFELSGDLNDCNLSYEEREKGININDLIKE</sequence>
<proteinExistence type="predicted"/>
<name>A0A6H1ZDX4_9ZZZZ</name>
<organism evidence="1">
    <name type="scientific">viral metagenome</name>
    <dbReference type="NCBI Taxonomy" id="1070528"/>
    <lineage>
        <taxon>unclassified sequences</taxon>
        <taxon>metagenomes</taxon>
        <taxon>organismal metagenomes</taxon>
    </lineage>
</organism>
<accession>A0A6H1ZDX4</accession>
<dbReference type="AlphaFoldDB" id="A0A6H1ZDX4"/>
<reference evidence="1" key="1">
    <citation type="submission" date="2020-03" db="EMBL/GenBank/DDBJ databases">
        <title>The deep terrestrial virosphere.</title>
        <authorList>
            <person name="Holmfeldt K."/>
            <person name="Nilsson E."/>
            <person name="Simone D."/>
            <person name="Lopez-Fernandez M."/>
            <person name="Wu X."/>
            <person name="de Brujin I."/>
            <person name="Lundin D."/>
            <person name="Andersson A."/>
            <person name="Bertilsson S."/>
            <person name="Dopson M."/>
        </authorList>
    </citation>
    <scope>NUCLEOTIDE SEQUENCE</scope>
    <source>
        <strain evidence="1">TM448A00260</strain>
    </source>
</reference>
<evidence type="ECO:0000313" key="1">
    <source>
        <dbReference type="EMBL" id="QJA45621.1"/>
    </source>
</evidence>
<gene>
    <name evidence="1" type="ORF">TM448A00260_0050</name>
</gene>
<dbReference type="EMBL" id="MT143993">
    <property type="protein sequence ID" value="QJA45621.1"/>
    <property type="molecule type" value="Genomic_DNA"/>
</dbReference>
<protein>
    <submittedName>
        <fullName evidence="1">Uncharacterized protein</fullName>
    </submittedName>
</protein>